<dbReference type="InterPro" id="IPR027417">
    <property type="entry name" value="P-loop_NTPase"/>
</dbReference>
<dbReference type="SUPFAM" id="SSF52540">
    <property type="entry name" value="P-loop containing nucleoside triphosphate hydrolases"/>
    <property type="match status" value="1"/>
</dbReference>
<accession>A0A5R9DZR2</accession>
<dbReference type="AlphaFoldDB" id="A0A5R9DZR2"/>
<proteinExistence type="predicted"/>
<dbReference type="EMBL" id="VAWE01000001">
    <property type="protein sequence ID" value="TLQ43148.1"/>
    <property type="molecule type" value="Genomic_DNA"/>
</dbReference>
<reference evidence="1 2" key="1">
    <citation type="submission" date="2019-05" db="EMBL/GenBank/DDBJ databases">
        <title>Streptomyces marianii sp. nov., a novel marine actinomycete from southern coast of India.</title>
        <authorList>
            <person name="Iniyan A.M."/>
            <person name="Wink J."/>
            <person name="Ramprasad E."/>
            <person name="Ramana C.V."/>
            <person name="Bunk B."/>
            <person name="Sproer C."/>
            <person name="Joseph F.-J.R.S."/>
            <person name="Vincent S.G.P."/>
        </authorList>
    </citation>
    <scope>NUCLEOTIDE SEQUENCE [LARGE SCALE GENOMIC DNA]</scope>
    <source>
        <strain evidence="1 2">ICN19</strain>
    </source>
</reference>
<dbReference type="RefSeq" id="WP_138052572.1">
    <property type="nucleotide sequence ID" value="NZ_VAWE01000001.1"/>
</dbReference>
<dbReference type="Proteomes" id="UP000305921">
    <property type="component" value="Unassembled WGS sequence"/>
</dbReference>
<organism evidence="1 2">
    <name type="scientific">Streptomyces marianii</name>
    <dbReference type="NCBI Taxonomy" id="1817406"/>
    <lineage>
        <taxon>Bacteria</taxon>
        <taxon>Bacillati</taxon>
        <taxon>Actinomycetota</taxon>
        <taxon>Actinomycetes</taxon>
        <taxon>Kitasatosporales</taxon>
        <taxon>Streptomycetaceae</taxon>
        <taxon>Streptomyces</taxon>
    </lineage>
</organism>
<comment type="caution">
    <text evidence="1">The sequence shown here is derived from an EMBL/GenBank/DDBJ whole genome shotgun (WGS) entry which is preliminary data.</text>
</comment>
<gene>
    <name evidence="1" type="ORF">FEF34_08340</name>
</gene>
<evidence type="ECO:0000313" key="2">
    <source>
        <dbReference type="Proteomes" id="UP000305921"/>
    </source>
</evidence>
<dbReference type="Gene3D" id="3.40.50.300">
    <property type="entry name" value="P-loop containing nucleotide triphosphate hydrolases"/>
    <property type="match status" value="1"/>
</dbReference>
<dbReference type="OrthoDB" id="3406160at2"/>
<evidence type="ECO:0000313" key="1">
    <source>
        <dbReference type="EMBL" id="TLQ43148.1"/>
    </source>
</evidence>
<dbReference type="PANTHER" id="PTHR47691:SF3">
    <property type="entry name" value="HTH-TYPE TRANSCRIPTIONAL REGULATOR RV0890C-RELATED"/>
    <property type="match status" value="1"/>
</dbReference>
<dbReference type="PANTHER" id="PTHR47691">
    <property type="entry name" value="REGULATOR-RELATED"/>
    <property type="match status" value="1"/>
</dbReference>
<name>A0A5R9DZR2_9ACTN</name>
<protein>
    <submittedName>
        <fullName evidence="1">Uncharacterized protein</fullName>
    </submittedName>
</protein>
<sequence length="250" mass="27470">MLPNPDEVHSQRELVAVLGLLKDRSGLTYRQLESRARRAGFRLPRSTVASTLARTTLPKEEFVTALVRACGADPATWQEAYRRVADLRPEADTGAHSVVTQPRQLPYCAPDLIGHERELSAVVDWLTSPHAQPPVTVITGPPGVGKSVLALRALRRVVAHYPDGQLYVELRCATPGAEPLPVDHVVTRLLRGLGIPPYQLPADISECTALLRSLLADRRVLGSVCGCDHQVVRVSSLSQIIEARRWRPAR</sequence>
<keyword evidence="2" id="KW-1185">Reference proteome</keyword>
<dbReference type="Pfam" id="PF13560">
    <property type="entry name" value="HTH_31"/>
    <property type="match status" value="1"/>
</dbReference>